<feature type="region of interest" description="Disordered" evidence="1">
    <location>
        <begin position="99"/>
        <end position="124"/>
    </location>
</feature>
<dbReference type="EMBL" id="PZQS01000005">
    <property type="protein sequence ID" value="PVD30646.1"/>
    <property type="molecule type" value="Genomic_DNA"/>
</dbReference>
<evidence type="ECO:0000256" key="1">
    <source>
        <dbReference type="SAM" id="MobiDB-lite"/>
    </source>
</evidence>
<gene>
    <name evidence="2" type="ORF">C0Q70_09919</name>
</gene>
<reference evidence="2 3" key="1">
    <citation type="submission" date="2018-04" db="EMBL/GenBank/DDBJ databases">
        <title>The genome of golden apple snail Pomacea canaliculata provides insight into stress tolerance and invasive adaptation.</title>
        <authorList>
            <person name="Liu C."/>
            <person name="Liu B."/>
            <person name="Ren Y."/>
            <person name="Zhang Y."/>
            <person name="Wang H."/>
            <person name="Li S."/>
            <person name="Jiang F."/>
            <person name="Yin L."/>
            <person name="Zhang G."/>
            <person name="Qian W."/>
            <person name="Fan W."/>
        </authorList>
    </citation>
    <scope>NUCLEOTIDE SEQUENCE [LARGE SCALE GENOMIC DNA]</scope>
    <source>
        <strain evidence="2">SZHN2017</strain>
        <tissue evidence="2">Muscle</tissue>
    </source>
</reference>
<keyword evidence="3" id="KW-1185">Reference proteome</keyword>
<comment type="caution">
    <text evidence="2">The sequence shown here is derived from an EMBL/GenBank/DDBJ whole genome shotgun (WGS) entry which is preliminary data.</text>
</comment>
<sequence>MNDTNTKLSACQKQTSSLNQVRDEPYLFSIDAESHPSKTGLPLMETGVPDTEPDVRLPSGAGAHGFTRDHQTRVLPNLPRDAARGGCCCCRLPALHQQTPDNDDDGVRSGRLSPHTDRDLLNSGAVGGPNFSRCYSDLHAELSALELHVTPRLQAASARSHKRLLSAMTATIRQP</sequence>
<evidence type="ECO:0000313" key="3">
    <source>
        <dbReference type="Proteomes" id="UP000245119"/>
    </source>
</evidence>
<evidence type="ECO:0000313" key="2">
    <source>
        <dbReference type="EMBL" id="PVD30646.1"/>
    </source>
</evidence>
<dbReference type="AlphaFoldDB" id="A0A2T7PB57"/>
<name>A0A2T7PB57_POMCA</name>
<protein>
    <submittedName>
        <fullName evidence="2">Uncharacterized protein</fullName>
    </submittedName>
</protein>
<proteinExistence type="predicted"/>
<dbReference type="Proteomes" id="UP000245119">
    <property type="component" value="Linkage Group LG5"/>
</dbReference>
<accession>A0A2T7PB57</accession>
<organism evidence="2 3">
    <name type="scientific">Pomacea canaliculata</name>
    <name type="common">Golden apple snail</name>
    <dbReference type="NCBI Taxonomy" id="400727"/>
    <lineage>
        <taxon>Eukaryota</taxon>
        <taxon>Metazoa</taxon>
        <taxon>Spiralia</taxon>
        <taxon>Lophotrochozoa</taxon>
        <taxon>Mollusca</taxon>
        <taxon>Gastropoda</taxon>
        <taxon>Caenogastropoda</taxon>
        <taxon>Architaenioglossa</taxon>
        <taxon>Ampullarioidea</taxon>
        <taxon>Ampullariidae</taxon>
        <taxon>Pomacea</taxon>
    </lineage>
</organism>